<organism evidence="2 3">
    <name type="scientific">Leptospira licerasiae str. MMD4847</name>
    <dbReference type="NCBI Taxonomy" id="1049971"/>
    <lineage>
        <taxon>Bacteria</taxon>
        <taxon>Pseudomonadati</taxon>
        <taxon>Spirochaetota</taxon>
        <taxon>Spirochaetia</taxon>
        <taxon>Leptospirales</taxon>
        <taxon>Leptospiraceae</taxon>
        <taxon>Leptospira</taxon>
    </lineage>
</organism>
<gene>
    <name evidence="2" type="ORF">LEP1GSC178_0385</name>
</gene>
<feature type="region of interest" description="Disordered" evidence="1">
    <location>
        <begin position="1"/>
        <end position="20"/>
    </location>
</feature>
<dbReference type="Proteomes" id="UP000018720">
    <property type="component" value="Unassembled WGS sequence"/>
</dbReference>
<evidence type="ECO:0000313" key="2">
    <source>
        <dbReference type="EMBL" id="EJZ42135.1"/>
    </source>
</evidence>
<feature type="compositionally biased region" description="Polar residues" evidence="1">
    <location>
        <begin position="1"/>
        <end position="11"/>
    </location>
</feature>
<sequence>MTLVGDSTITKTDIGDRTGNPALPYFSNVVLTLQSNIRSDK</sequence>
<protein>
    <submittedName>
        <fullName evidence="2">Uncharacterized protein</fullName>
    </submittedName>
</protein>
<dbReference type="EMBL" id="AHOM02000008">
    <property type="protein sequence ID" value="EJZ42135.1"/>
    <property type="molecule type" value="Genomic_DNA"/>
</dbReference>
<proteinExistence type="predicted"/>
<evidence type="ECO:0000256" key="1">
    <source>
        <dbReference type="SAM" id="MobiDB-lite"/>
    </source>
</evidence>
<reference evidence="2 3" key="1">
    <citation type="submission" date="2012-08" db="EMBL/GenBank/DDBJ databases">
        <authorList>
            <person name="Harkins D.M."/>
            <person name="Durkin A.S."/>
            <person name="Selengut J.D."/>
            <person name="Sanka R."/>
            <person name="DePew J."/>
            <person name="Purushe J."/>
            <person name="Matthias M.A."/>
            <person name="Vinetz J.M."/>
            <person name="Sutton G.G."/>
            <person name="Nelson W.C."/>
            <person name="Fouts D.E."/>
        </authorList>
    </citation>
    <scope>NUCLEOTIDE SEQUENCE [LARGE SCALE GENOMIC DNA]</scope>
    <source>
        <strain evidence="2 3">MMD4847</strain>
    </source>
</reference>
<keyword evidence="3" id="KW-1185">Reference proteome</keyword>
<evidence type="ECO:0000313" key="3">
    <source>
        <dbReference type="Proteomes" id="UP000018720"/>
    </source>
</evidence>
<comment type="caution">
    <text evidence="2">The sequence shown here is derived from an EMBL/GenBank/DDBJ whole genome shotgun (WGS) entry which is preliminary data.</text>
</comment>
<accession>A0ABP2RC80</accession>
<name>A0ABP2RC80_9LEPT</name>